<dbReference type="Pfam" id="PF22725">
    <property type="entry name" value="GFO_IDH_MocA_C3"/>
    <property type="match status" value="1"/>
</dbReference>
<name>A0A517YX91_9BACT</name>
<dbReference type="Proteomes" id="UP000317369">
    <property type="component" value="Chromosome"/>
</dbReference>
<comment type="similarity">
    <text evidence="1">Belongs to the Gfo/Idh/MocA family.</text>
</comment>
<dbReference type="OrthoDB" id="9783105at2"/>
<feature type="domain" description="Gfo/Idh/MocA-like oxidoreductase N-terminal" evidence="4">
    <location>
        <begin position="8"/>
        <end position="125"/>
    </location>
</feature>
<protein>
    <submittedName>
        <fullName evidence="6">1,5-anhydro-D-fructose reductase</fullName>
        <ecNumber evidence="6">1.1.1.292</ecNumber>
    </submittedName>
</protein>
<feature type="region of interest" description="Disordered" evidence="3">
    <location>
        <begin position="282"/>
        <end position="305"/>
    </location>
</feature>
<dbReference type="AlphaFoldDB" id="A0A517YX91"/>
<evidence type="ECO:0000259" key="5">
    <source>
        <dbReference type="Pfam" id="PF22725"/>
    </source>
</evidence>
<proteinExistence type="inferred from homology"/>
<dbReference type="RefSeq" id="WP_145079251.1">
    <property type="nucleotide sequence ID" value="NZ_CP036425.1"/>
</dbReference>
<keyword evidence="7" id="KW-1185">Reference proteome</keyword>
<evidence type="ECO:0000259" key="4">
    <source>
        <dbReference type="Pfam" id="PF01408"/>
    </source>
</evidence>
<reference evidence="6 7" key="1">
    <citation type="submission" date="2019-02" db="EMBL/GenBank/DDBJ databases">
        <title>Deep-cultivation of Planctomycetes and their phenomic and genomic characterization uncovers novel biology.</title>
        <authorList>
            <person name="Wiegand S."/>
            <person name="Jogler M."/>
            <person name="Boedeker C."/>
            <person name="Pinto D."/>
            <person name="Vollmers J."/>
            <person name="Rivas-Marin E."/>
            <person name="Kohn T."/>
            <person name="Peeters S.H."/>
            <person name="Heuer A."/>
            <person name="Rast P."/>
            <person name="Oberbeckmann S."/>
            <person name="Bunk B."/>
            <person name="Jeske O."/>
            <person name="Meyerdierks A."/>
            <person name="Storesund J.E."/>
            <person name="Kallscheuer N."/>
            <person name="Luecker S."/>
            <person name="Lage O.M."/>
            <person name="Pohl T."/>
            <person name="Merkel B.J."/>
            <person name="Hornburger P."/>
            <person name="Mueller R.-W."/>
            <person name="Bruemmer F."/>
            <person name="Labrenz M."/>
            <person name="Spormann A.M."/>
            <person name="Op den Camp H."/>
            <person name="Overmann J."/>
            <person name="Amann R."/>
            <person name="Jetten M.S.M."/>
            <person name="Mascher T."/>
            <person name="Medema M.H."/>
            <person name="Devos D.P."/>
            <person name="Kaster A.-K."/>
            <person name="Ovreas L."/>
            <person name="Rohde M."/>
            <person name="Galperin M.Y."/>
            <person name="Jogler C."/>
        </authorList>
    </citation>
    <scope>NUCLEOTIDE SEQUENCE [LARGE SCALE GENOMIC DNA]</scope>
    <source>
        <strain evidence="6 7">KS4</strain>
    </source>
</reference>
<evidence type="ECO:0000256" key="1">
    <source>
        <dbReference type="ARBA" id="ARBA00010928"/>
    </source>
</evidence>
<dbReference type="InterPro" id="IPR055170">
    <property type="entry name" value="GFO_IDH_MocA-like_dom"/>
</dbReference>
<evidence type="ECO:0000256" key="2">
    <source>
        <dbReference type="ARBA" id="ARBA00023002"/>
    </source>
</evidence>
<gene>
    <name evidence="6" type="primary">afr_4</name>
    <name evidence="6" type="ORF">KS4_29150</name>
</gene>
<dbReference type="PANTHER" id="PTHR22604">
    <property type="entry name" value="OXIDOREDUCTASES"/>
    <property type="match status" value="1"/>
</dbReference>
<dbReference type="SUPFAM" id="SSF51735">
    <property type="entry name" value="NAD(P)-binding Rossmann-fold domains"/>
    <property type="match status" value="1"/>
</dbReference>
<dbReference type="EMBL" id="CP036425">
    <property type="protein sequence ID" value="QDU34839.1"/>
    <property type="molecule type" value="Genomic_DNA"/>
</dbReference>
<evidence type="ECO:0000256" key="3">
    <source>
        <dbReference type="SAM" id="MobiDB-lite"/>
    </source>
</evidence>
<dbReference type="KEGG" id="pcor:KS4_29150"/>
<organism evidence="6 7">
    <name type="scientific">Poriferisphaera corsica</name>
    <dbReference type="NCBI Taxonomy" id="2528020"/>
    <lineage>
        <taxon>Bacteria</taxon>
        <taxon>Pseudomonadati</taxon>
        <taxon>Planctomycetota</taxon>
        <taxon>Phycisphaerae</taxon>
        <taxon>Phycisphaerales</taxon>
        <taxon>Phycisphaeraceae</taxon>
        <taxon>Poriferisphaera</taxon>
    </lineage>
</organism>
<keyword evidence="2 6" id="KW-0560">Oxidoreductase</keyword>
<evidence type="ECO:0000313" key="7">
    <source>
        <dbReference type="Proteomes" id="UP000317369"/>
    </source>
</evidence>
<dbReference type="InterPro" id="IPR050984">
    <property type="entry name" value="Gfo/Idh/MocA_domain"/>
</dbReference>
<dbReference type="Gene3D" id="3.30.360.10">
    <property type="entry name" value="Dihydrodipicolinate Reductase, domain 2"/>
    <property type="match status" value="1"/>
</dbReference>
<dbReference type="GO" id="GO:0033712">
    <property type="term" value="F:1,5-anhydro-D-fructose reductase (1,5-anhydro-D-mannitol-forming) activity"/>
    <property type="evidence" value="ECO:0007669"/>
    <property type="project" value="UniProtKB-EC"/>
</dbReference>
<feature type="domain" description="GFO/IDH/MocA-like oxidoreductase" evidence="5">
    <location>
        <begin position="141"/>
        <end position="258"/>
    </location>
</feature>
<dbReference type="EC" id="1.1.1.292" evidence="6"/>
<sequence length="353" mass="38903">MADHPHKLRYGILSTGNIARQFAHGVQEGASLSTIHAVASRDPRNALTFANTYNIPKPHNSYDDLINDPNIDAIYVALPNNYHHEWTIRALNAGKHVLCEKPLAVTTQQATEMFQAAEQNDRHLAEAFMYLTHPLTKTYIQSIKNGDIGTPKLLRTSFSFSVAYPENNSRFSTALAGGSIMDIGCYCVTLALLVADATTSPGSYPSQIHAIAHLHESGIDDYAAVTLRFPNNLIVSFVSGMTAQMDNTTYISGDNGYIQIPVPWKPPVQNATFHIDHNIPSKQDKLAKPTGSSPNQKQSFNINTPNDKPLYALEADAFADTILNDAPPFITPEFSLRTARILDEIRSQINLPF</sequence>
<accession>A0A517YX91</accession>
<feature type="compositionally biased region" description="Polar residues" evidence="3">
    <location>
        <begin position="290"/>
        <end position="305"/>
    </location>
</feature>
<dbReference type="GO" id="GO:0000166">
    <property type="term" value="F:nucleotide binding"/>
    <property type="evidence" value="ECO:0007669"/>
    <property type="project" value="InterPro"/>
</dbReference>
<dbReference type="Pfam" id="PF01408">
    <property type="entry name" value="GFO_IDH_MocA"/>
    <property type="match status" value="1"/>
</dbReference>
<dbReference type="InterPro" id="IPR000683">
    <property type="entry name" value="Gfo/Idh/MocA-like_OxRdtase_N"/>
</dbReference>
<dbReference type="SUPFAM" id="SSF55347">
    <property type="entry name" value="Glyceraldehyde-3-phosphate dehydrogenase-like, C-terminal domain"/>
    <property type="match status" value="1"/>
</dbReference>
<evidence type="ECO:0000313" key="6">
    <source>
        <dbReference type="EMBL" id="QDU34839.1"/>
    </source>
</evidence>
<dbReference type="PANTHER" id="PTHR22604:SF105">
    <property type="entry name" value="TRANS-1,2-DIHYDROBENZENE-1,2-DIOL DEHYDROGENASE"/>
    <property type="match status" value="1"/>
</dbReference>
<dbReference type="InterPro" id="IPR036291">
    <property type="entry name" value="NAD(P)-bd_dom_sf"/>
</dbReference>
<dbReference type="Gene3D" id="3.40.50.720">
    <property type="entry name" value="NAD(P)-binding Rossmann-like Domain"/>
    <property type="match status" value="1"/>
</dbReference>